<evidence type="ECO:0000313" key="2">
    <source>
        <dbReference type="EMBL" id="KCZ72045.1"/>
    </source>
</evidence>
<keyword evidence="1" id="KW-0472">Membrane</keyword>
<keyword evidence="1" id="KW-0812">Transmembrane</keyword>
<dbReference type="Proteomes" id="UP000027153">
    <property type="component" value="Unassembled WGS sequence"/>
</dbReference>
<dbReference type="EMBL" id="JMIY01000003">
    <property type="protein sequence ID" value="KCZ72045.1"/>
    <property type="molecule type" value="Genomic_DNA"/>
</dbReference>
<dbReference type="PROSITE" id="PS51257">
    <property type="entry name" value="PROKAR_LIPOPROTEIN"/>
    <property type="match status" value="1"/>
</dbReference>
<name>A0A062V9L5_9EURY</name>
<feature type="transmembrane region" description="Helical" evidence="1">
    <location>
        <begin position="12"/>
        <end position="32"/>
    </location>
</feature>
<dbReference type="AlphaFoldDB" id="A0A062V9L5"/>
<gene>
    <name evidence="2" type="ORF">ANME2D_01446</name>
</gene>
<proteinExistence type="predicted"/>
<organism evidence="2 3">
    <name type="scientific">Candidatus Methanoperedens nitratireducens</name>
    <dbReference type="NCBI Taxonomy" id="1392998"/>
    <lineage>
        <taxon>Archaea</taxon>
        <taxon>Methanobacteriati</taxon>
        <taxon>Methanobacteriota</taxon>
        <taxon>Stenosarchaea group</taxon>
        <taxon>Methanomicrobia</taxon>
        <taxon>Methanosarcinales</taxon>
        <taxon>ANME-2 cluster</taxon>
        <taxon>Candidatus Methanoperedentaceae</taxon>
        <taxon>Candidatus Methanoperedens</taxon>
    </lineage>
</organism>
<protein>
    <submittedName>
        <fullName evidence="2">Uncharacterized protein</fullName>
    </submittedName>
</protein>
<keyword evidence="1" id="KW-1133">Transmembrane helix</keyword>
<evidence type="ECO:0000313" key="3">
    <source>
        <dbReference type="Proteomes" id="UP000027153"/>
    </source>
</evidence>
<evidence type="ECO:0000256" key="1">
    <source>
        <dbReference type="SAM" id="Phobius"/>
    </source>
</evidence>
<keyword evidence="3" id="KW-1185">Reference proteome</keyword>
<sequence length="186" mass="20206">MDNKSTSVRLLFTRIGGVIGILLLISALGGCIDGESKLGAESPDQNITLTGNENEMGAELPAGNISVNSLTKTKSASNKSEPNQIRLILNQKQFQKTGKLPVTVKIINPGMNETVLTAFRPEFGSEWYNKARVTRINNGSWTKSFSIKPKGNTSYVHIFVQVSKNNTVVKRAAWNVTFNTPIGGPN</sequence>
<accession>A0A062V9L5</accession>
<dbReference type="RefSeq" id="WP_048090066.1">
    <property type="nucleotide sequence ID" value="NZ_JMIY01000003.1"/>
</dbReference>
<reference evidence="2 3" key="1">
    <citation type="journal article" date="2013" name="Nature">
        <title>Anaerobic oxidation of methane coupled to nitrate reduction in a novel archaeal lineage.</title>
        <authorList>
            <person name="Haroon M.F."/>
            <person name="Hu S."/>
            <person name="Shi Y."/>
            <person name="Imelfort M."/>
            <person name="Keller J."/>
            <person name="Hugenholtz P."/>
            <person name="Yuan Z."/>
            <person name="Tyson G.W."/>
        </authorList>
    </citation>
    <scope>NUCLEOTIDE SEQUENCE [LARGE SCALE GENOMIC DNA]</scope>
    <source>
        <strain evidence="2 3">ANME-2d</strain>
    </source>
</reference>
<comment type="caution">
    <text evidence="2">The sequence shown here is derived from an EMBL/GenBank/DDBJ whole genome shotgun (WGS) entry which is preliminary data.</text>
</comment>